<dbReference type="Pfam" id="PF22936">
    <property type="entry name" value="Pol_BBD"/>
    <property type="match status" value="1"/>
</dbReference>
<dbReference type="VEuPathDB" id="FungiDB:PC110_g17871"/>
<protein>
    <recommendedName>
        <fullName evidence="1">Retrovirus-related Pol polyprotein from transposon TNT 1-94-like beta-barrel domain-containing protein</fullName>
    </recommendedName>
</protein>
<feature type="domain" description="Retrovirus-related Pol polyprotein from transposon TNT 1-94-like beta-barrel" evidence="1">
    <location>
        <begin position="4"/>
        <end position="57"/>
    </location>
</feature>
<dbReference type="InterPro" id="IPR054722">
    <property type="entry name" value="PolX-like_BBD"/>
</dbReference>
<dbReference type="Proteomes" id="UP000760860">
    <property type="component" value="Unassembled WGS sequence"/>
</dbReference>
<reference evidence="2" key="2">
    <citation type="submission" date="2018-10" db="EMBL/GenBank/DDBJ databases">
        <title>Effector identification in a new, highly contiguous assembly of the strawberry crown rot pathogen Phytophthora cactorum.</title>
        <authorList>
            <person name="Armitage A.D."/>
            <person name="Nellist C.F."/>
            <person name="Bates H."/>
            <person name="Vickerstaff R.J."/>
            <person name="Harrison R.J."/>
        </authorList>
    </citation>
    <scope>NUCLEOTIDE SEQUENCE</scope>
    <source>
        <strain evidence="2">15-7</strain>
        <strain evidence="3">4032</strain>
        <strain evidence="4">4040</strain>
        <strain evidence="5">P415</strain>
        <strain evidence="6">P421</strain>
    </source>
</reference>
<dbReference type="EMBL" id="RCMI01001436">
    <property type="protein sequence ID" value="KAG2885130.1"/>
    <property type="molecule type" value="Genomic_DNA"/>
</dbReference>
<accession>A0A329RPS7</accession>
<dbReference type="Proteomes" id="UP000735874">
    <property type="component" value="Unassembled WGS sequence"/>
</dbReference>
<organism evidence="7 8">
    <name type="scientific">Phytophthora cactorum</name>
    <dbReference type="NCBI Taxonomy" id="29920"/>
    <lineage>
        <taxon>Eukaryota</taxon>
        <taxon>Sar</taxon>
        <taxon>Stramenopiles</taxon>
        <taxon>Oomycota</taxon>
        <taxon>Peronosporomycetes</taxon>
        <taxon>Peronosporales</taxon>
        <taxon>Peronosporaceae</taxon>
        <taxon>Phytophthora</taxon>
    </lineage>
</organism>
<dbReference type="Proteomes" id="UP000736787">
    <property type="component" value="Unassembled WGS sequence"/>
</dbReference>
<evidence type="ECO:0000259" key="1">
    <source>
        <dbReference type="Pfam" id="PF22936"/>
    </source>
</evidence>
<evidence type="ECO:0000313" key="2">
    <source>
        <dbReference type="EMBL" id="KAG2829275.1"/>
    </source>
</evidence>
<evidence type="ECO:0000313" key="4">
    <source>
        <dbReference type="EMBL" id="KAG2893184.1"/>
    </source>
</evidence>
<sequence length="78" mass="7893">MTPVRITIGNGTKIDEVATGTVGLKLIGGASVTLSDVLYIPEVGGSLISVSKPAEKDVAARSSKGMCVFSYGNAAHKG</sequence>
<dbReference type="Proteomes" id="UP000251314">
    <property type="component" value="Unassembled WGS sequence"/>
</dbReference>
<name>A0A329RPS7_9STRA</name>
<evidence type="ECO:0000313" key="8">
    <source>
        <dbReference type="Proteomes" id="UP000251314"/>
    </source>
</evidence>
<evidence type="ECO:0000313" key="6">
    <source>
        <dbReference type="EMBL" id="KAG3208198.1"/>
    </source>
</evidence>
<evidence type="ECO:0000313" key="7">
    <source>
        <dbReference type="EMBL" id="RAW25726.1"/>
    </source>
</evidence>
<dbReference type="EMBL" id="MJFZ01000719">
    <property type="protein sequence ID" value="RAW25726.1"/>
    <property type="molecule type" value="Genomic_DNA"/>
</dbReference>
<comment type="caution">
    <text evidence="7">The sequence shown here is derived from an EMBL/GenBank/DDBJ whole genome shotgun (WGS) entry which is preliminary data.</text>
</comment>
<dbReference type="Proteomes" id="UP000697107">
    <property type="component" value="Unassembled WGS sequence"/>
</dbReference>
<dbReference type="EMBL" id="RCMK01001497">
    <property type="protein sequence ID" value="KAG2893184.1"/>
    <property type="molecule type" value="Genomic_DNA"/>
</dbReference>
<keyword evidence="8" id="KW-1185">Reference proteome</keyword>
<evidence type="ECO:0000313" key="5">
    <source>
        <dbReference type="EMBL" id="KAG2962414.1"/>
    </source>
</evidence>
<reference evidence="7 8" key="1">
    <citation type="submission" date="2018-01" db="EMBL/GenBank/DDBJ databases">
        <title>Draft genome of the strawberry crown rot pathogen Phytophthora cactorum.</title>
        <authorList>
            <person name="Armitage A.D."/>
            <person name="Lysoe E."/>
            <person name="Nellist C.F."/>
            <person name="Harrison R.J."/>
            <person name="Brurberg M.B."/>
        </authorList>
    </citation>
    <scope>NUCLEOTIDE SEQUENCE [LARGE SCALE GENOMIC DNA]</scope>
    <source>
        <strain evidence="7 8">10300</strain>
    </source>
</reference>
<dbReference type="EMBL" id="RCMV01001529">
    <property type="protein sequence ID" value="KAG3208198.1"/>
    <property type="molecule type" value="Genomic_DNA"/>
</dbReference>
<dbReference type="OrthoDB" id="6761949at2759"/>
<dbReference type="EMBL" id="RCML01001463">
    <property type="protein sequence ID" value="KAG2962414.1"/>
    <property type="molecule type" value="Genomic_DNA"/>
</dbReference>
<evidence type="ECO:0000313" key="3">
    <source>
        <dbReference type="EMBL" id="KAG2885130.1"/>
    </source>
</evidence>
<proteinExistence type="predicted"/>
<dbReference type="AlphaFoldDB" id="A0A329RPS7"/>
<dbReference type="EMBL" id="RCMG01001362">
    <property type="protein sequence ID" value="KAG2829275.1"/>
    <property type="molecule type" value="Genomic_DNA"/>
</dbReference>
<gene>
    <name evidence="7" type="ORF">PC110_g17871</name>
    <name evidence="2" type="ORF">PC113_g21310</name>
    <name evidence="3" type="ORF">PC115_g21095</name>
    <name evidence="4" type="ORF">PC117_g23844</name>
    <name evidence="5" type="ORF">PC118_g21437</name>
    <name evidence="6" type="ORF">PC129_g20771</name>
</gene>
<dbReference type="Proteomes" id="UP000774804">
    <property type="component" value="Unassembled WGS sequence"/>
</dbReference>